<evidence type="ECO:0000313" key="6">
    <source>
        <dbReference type="EMBL" id="OGZ24797.1"/>
    </source>
</evidence>
<name>A0A1G2EG96_9BACT</name>
<evidence type="ECO:0008006" key="8">
    <source>
        <dbReference type="Google" id="ProtNLM"/>
    </source>
</evidence>
<comment type="caution">
    <text evidence="6">The sequence shown here is derived from an EMBL/GenBank/DDBJ whole genome shotgun (WGS) entry which is preliminary data.</text>
</comment>
<evidence type="ECO:0000313" key="7">
    <source>
        <dbReference type="Proteomes" id="UP000178647"/>
    </source>
</evidence>
<dbReference type="EMBL" id="MHMH01000005">
    <property type="protein sequence ID" value="OGZ24797.1"/>
    <property type="molecule type" value="Genomic_DNA"/>
</dbReference>
<accession>A0A1G2EG96</accession>
<protein>
    <recommendedName>
        <fullName evidence="8">DNA recombination protein RmuC</fullName>
    </recommendedName>
</protein>
<organism evidence="6 7">
    <name type="scientific">Candidatus Nealsonbacteria bacterium RIFCSPLOWO2_01_FULL_43_32</name>
    <dbReference type="NCBI Taxonomy" id="1801672"/>
    <lineage>
        <taxon>Bacteria</taxon>
        <taxon>Candidatus Nealsoniibacteriota</taxon>
    </lineage>
</organism>
<dbReference type="STRING" id="1801672.A2896_02215"/>
<dbReference type="PANTHER" id="PTHR30563">
    <property type="entry name" value="DNA RECOMBINATION PROTEIN RMUC"/>
    <property type="match status" value="1"/>
</dbReference>
<dbReference type="AlphaFoldDB" id="A0A1G2EG96"/>
<dbReference type="GO" id="GO:0006310">
    <property type="term" value="P:DNA recombination"/>
    <property type="evidence" value="ECO:0007669"/>
    <property type="project" value="UniProtKB-KW"/>
</dbReference>
<evidence type="ECO:0000256" key="5">
    <source>
        <dbReference type="SAM" id="Phobius"/>
    </source>
</evidence>
<keyword evidence="5" id="KW-0472">Membrane</keyword>
<proteinExistence type="inferred from homology"/>
<feature type="transmembrane region" description="Helical" evidence="5">
    <location>
        <begin position="6"/>
        <end position="24"/>
    </location>
</feature>
<comment type="similarity">
    <text evidence="2">Belongs to the RmuC family.</text>
</comment>
<keyword evidence="3" id="KW-0175">Coiled coil</keyword>
<keyword evidence="5" id="KW-0812">Transmembrane</keyword>
<evidence type="ECO:0000256" key="4">
    <source>
        <dbReference type="ARBA" id="ARBA00023172"/>
    </source>
</evidence>
<keyword evidence="5" id="KW-1133">Transmembrane helix</keyword>
<dbReference type="PANTHER" id="PTHR30563:SF0">
    <property type="entry name" value="DNA RECOMBINATION PROTEIN RMUC"/>
    <property type="match status" value="1"/>
</dbReference>
<gene>
    <name evidence="6" type="ORF">A2896_02215</name>
</gene>
<dbReference type="Proteomes" id="UP000178647">
    <property type="component" value="Unassembled WGS sequence"/>
</dbReference>
<sequence>MNSLTLISITFFITLGMAVIIFYSRKSKVDERQSDAIKDLERRITDLMMGQSKTMNDEIRAFTKEATQIREDLKQVQVTVKDVATFQEIFKSPKLRGQWGEASLEHILSQHFPKELYQMQHLFSSGEQVDAVLKLPNGLLLPIDSKFPAENFEKMVKAASDTEKAFFKKNFLEDVRNRINEIAVKYILPAEATTEFALMYVPAEAIYYEIVNSIGQELDVAAFAWSKRIILTSPNSIYLTLRTIEHWFKDTQISKQTHEILKKLAKVHQDAEKLMDDFRKLGSHLKNASSAYDDSKSRLSLLDERVEKLVEIGETKQLDKPAD</sequence>
<keyword evidence="4" id="KW-0233">DNA recombination</keyword>
<reference evidence="6 7" key="1">
    <citation type="journal article" date="2016" name="Nat. Commun.">
        <title>Thousands of microbial genomes shed light on interconnected biogeochemical processes in an aquifer system.</title>
        <authorList>
            <person name="Anantharaman K."/>
            <person name="Brown C.T."/>
            <person name="Hug L.A."/>
            <person name="Sharon I."/>
            <person name="Castelle C.J."/>
            <person name="Probst A.J."/>
            <person name="Thomas B.C."/>
            <person name="Singh A."/>
            <person name="Wilkins M.J."/>
            <person name="Karaoz U."/>
            <person name="Brodie E.L."/>
            <person name="Williams K.H."/>
            <person name="Hubbard S.S."/>
            <person name="Banfield J.F."/>
        </authorList>
    </citation>
    <scope>NUCLEOTIDE SEQUENCE [LARGE SCALE GENOMIC DNA]</scope>
</reference>
<dbReference type="Pfam" id="PF02646">
    <property type="entry name" value="RmuC"/>
    <property type="match status" value="1"/>
</dbReference>
<comment type="function">
    <text evidence="1">Involved in DNA recombination.</text>
</comment>
<evidence type="ECO:0000256" key="1">
    <source>
        <dbReference type="ARBA" id="ARBA00003416"/>
    </source>
</evidence>
<dbReference type="InterPro" id="IPR003798">
    <property type="entry name" value="DNA_recombination_RmuC"/>
</dbReference>
<evidence type="ECO:0000256" key="2">
    <source>
        <dbReference type="ARBA" id="ARBA00009840"/>
    </source>
</evidence>
<evidence type="ECO:0000256" key="3">
    <source>
        <dbReference type="ARBA" id="ARBA00023054"/>
    </source>
</evidence>